<dbReference type="InterPro" id="IPR051598">
    <property type="entry name" value="TSUP/Inactive_protease-like"/>
</dbReference>
<feature type="transmembrane region" description="Helical" evidence="6">
    <location>
        <begin position="150"/>
        <end position="174"/>
    </location>
</feature>
<reference evidence="7" key="2">
    <citation type="submission" date="2020-09" db="EMBL/GenBank/DDBJ databases">
        <authorList>
            <person name="Sun Q."/>
            <person name="Zhou Y."/>
        </authorList>
    </citation>
    <scope>NUCLEOTIDE SEQUENCE</scope>
    <source>
        <strain evidence="7">CGMCC 1.12754</strain>
    </source>
</reference>
<dbReference type="GO" id="GO:0005886">
    <property type="term" value="C:plasma membrane"/>
    <property type="evidence" value="ECO:0007669"/>
    <property type="project" value="UniProtKB-SubCell"/>
</dbReference>
<dbReference type="PANTHER" id="PTHR43701:SF2">
    <property type="entry name" value="MEMBRANE TRANSPORTER PROTEIN YJNA-RELATED"/>
    <property type="match status" value="1"/>
</dbReference>
<keyword evidence="4 6" id="KW-1133">Transmembrane helix</keyword>
<dbReference type="InterPro" id="IPR002781">
    <property type="entry name" value="TM_pro_TauE-like"/>
</dbReference>
<keyword evidence="6" id="KW-1003">Cell membrane</keyword>
<dbReference type="PANTHER" id="PTHR43701">
    <property type="entry name" value="MEMBRANE TRANSPORTER PROTEIN MJ0441-RELATED"/>
    <property type="match status" value="1"/>
</dbReference>
<feature type="transmembrane region" description="Helical" evidence="6">
    <location>
        <begin position="254"/>
        <end position="272"/>
    </location>
</feature>
<keyword evidence="5 6" id="KW-0472">Membrane</keyword>
<evidence type="ECO:0000256" key="3">
    <source>
        <dbReference type="ARBA" id="ARBA00022692"/>
    </source>
</evidence>
<keyword evidence="8" id="KW-1185">Reference proteome</keyword>
<evidence type="ECO:0000256" key="5">
    <source>
        <dbReference type="ARBA" id="ARBA00023136"/>
    </source>
</evidence>
<evidence type="ECO:0000256" key="6">
    <source>
        <dbReference type="RuleBase" id="RU363041"/>
    </source>
</evidence>
<accession>A0A917LYN7</accession>
<dbReference type="AlphaFoldDB" id="A0A917LYN7"/>
<feature type="transmembrane region" description="Helical" evidence="6">
    <location>
        <begin position="49"/>
        <end position="69"/>
    </location>
</feature>
<evidence type="ECO:0000256" key="1">
    <source>
        <dbReference type="ARBA" id="ARBA00004141"/>
    </source>
</evidence>
<proteinExistence type="inferred from homology"/>
<sequence length="273" mass="29612">MVYIICVFIGIITAFVGSLIGLGGGVILIPSLIFLHQLSDAFSWATPQTIVGISLVVMIFTALSSTTTYFKEGRVDYKTGLLFLAGSIPGGILGSWLNQFIDTDDFSLYFGIVMVVISMLFLLKRKAPPSKESISNHRTIRTFQIGKETYQYTVSFASAFILSLIVGVISGLFGLGGGSIMVPAMIILFGMPAHIATATSMFMILFISTISAGTHIALGHISWEYVFFFIPGAWIGGKLGARTNQLLKGKTLEWILRILLVIIGLRLIIEGLS</sequence>
<gene>
    <name evidence="7" type="ORF">GCM10011398_07670</name>
</gene>
<feature type="transmembrane region" description="Helical" evidence="6">
    <location>
        <begin position="106"/>
        <end position="123"/>
    </location>
</feature>
<feature type="transmembrane region" description="Helical" evidence="6">
    <location>
        <begin position="81"/>
        <end position="100"/>
    </location>
</feature>
<protein>
    <recommendedName>
        <fullName evidence="6">Probable membrane transporter protein</fullName>
    </recommendedName>
</protein>
<organism evidence="7 8">
    <name type="scientific">Virgibacillus oceani</name>
    <dbReference type="NCBI Taxonomy" id="1479511"/>
    <lineage>
        <taxon>Bacteria</taxon>
        <taxon>Bacillati</taxon>
        <taxon>Bacillota</taxon>
        <taxon>Bacilli</taxon>
        <taxon>Bacillales</taxon>
        <taxon>Bacillaceae</taxon>
        <taxon>Virgibacillus</taxon>
    </lineage>
</organism>
<dbReference type="Pfam" id="PF01925">
    <property type="entry name" value="TauE"/>
    <property type="match status" value="1"/>
</dbReference>
<feature type="transmembrane region" description="Helical" evidence="6">
    <location>
        <begin position="214"/>
        <end position="234"/>
    </location>
</feature>
<comment type="similarity">
    <text evidence="2 6">Belongs to the 4-toluene sulfonate uptake permease (TSUP) (TC 2.A.102) family.</text>
</comment>
<dbReference type="Proteomes" id="UP000622860">
    <property type="component" value="Unassembled WGS sequence"/>
</dbReference>
<feature type="transmembrane region" description="Helical" evidence="6">
    <location>
        <begin position="180"/>
        <end position="207"/>
    </location>
</feature>
<evidence type="ECO:0000313" key="8">
    <source>
        <dbReference type="Proteomes" id="UP000622860"/>
    </source>
</evidence>
<reference evidence="7" key="1">
    <citation type="journal article" date="2014" name="Int. J. Syst. Evol. Microbiol.">
        <title>Complete genome sequence of Corynebacterium casei LMG S-19264T (=DSM 44701T), isolated from a smear-ripened cheese.</title>
        <authorList>
            <consortium name="US DOE Joint Genome Institute (JGI-PGF)"/>
            <person name="Walter F."/>
            <person name="Albersmeier A."/>
            <person name="Kalinowski J."/>
            <person name="Ruckert C."/>
        </authorList>
    </citation>
    <scope>NUCLEOTIDE SEQUENCE</scope>
    <source>
        <strain evidence="7">CGMCC 1.12754</strain>
    </source>
</reference>
<comment type="subcellular location">
    <subcellularLocation>
        <location evidence="6">Cell membrane</location>
        <topology evidence="6">Multi-pass membrane protein</topology>
    </subcellularLocation>
    <subcellularLocation>
        <location evidence="1">Membrane</location>
        <topology evidence="1">Multi-pass membrane protein</topology>
    </subcellularLocation>
</comment>
<evidence type="ECO:0000256" key="4">
    <source>
        <dbReference type="ARBA" id="ARBA00022989"/>
    </source>
</evidence>
<feature type="transmembrane region" description="Helical" evidence="6">
    <location>
        <begin position="7"/>
        <end position="29"/>
    </location>
</feature>
<keyword evidence="3 6" id="KW-0812">Transmembrane</keyword>
<name>A0A917LYN7_9BACI</name>
<evidence type="ECO:0000313" key="7">
    <source>
        <dbReference type="EMBL" id="GGG66502.1"/>
    </source>
</evidence>
<evidence type="ECO:0000256" key="2">
    <source>
        <dbReference type="ARBA" id="ARBA00009142"/>
    </source>
</evidence>
<comment type="caution">
    <text evidence="7">The sequence shown here is derived from an EMBL/GenBank/DDBJ whole genome shotgun (WGS) entry which is preliminary data.</text>
</comment>
<dbReference type="RefSeq" id="WP_188454027.1">
    <property type="nucleotide sequence ID" value="NZ_BMFR01000002.1"/>
</dbReference>
<dbReference type="EMBL" id="BMFR01000002">
    <property type="protein sequence ID" value="GGG66502.1"/>
    <property type="molecule type" value="Genomic_DNA"/>
</dbReference>